<keyword evidence="3" id="KW-1185">Reference proteome</keyword>
<accession>A0AAD2FNH4</accession>
<feature type="compositionally biased region" description="Polar residues" evidence="1">
    <location>
        <begin position="145"/>
        <end position="172"/>
    </location>
</feature>
<evidence type="ECO:0000313" key="3">
    <source>
        <dbReference type="Proteomes" id="UP001295423"/>
    </source>
</evidence>
<gene>
    <name evidence="2" type="ORF">CYCCA115_LOCUS11002</name>
</gene>
<reference evidence="2" key="1">
    <citation type="submission" date="2023-08" db="EMBL/GenBank/DDBJ databases">
        <authorList>
            <person name="Audoor S."/>
            <person name="Bilcke G."/>
        </authorList>
    </citation>
    <scope>NUCLEOTIDE SEQUENCE</scope>
</reference>
<comment type="caution">
    <text evidence="2">The sequence shown here is derived from an EMBL/GenBank/DDBJ whole genome shotgun (WGS) entry which is preliminary data.</text>
</comment>
<feature type="compositionally biased region" description="Polar residues" evidence="1">
    <location>
        <begin position="46"/>
        <end position="56"/>
    </location>
</feature>
<feature type="compositionally biased region" description="Low complexity" evidence="1">
    <location>
        <begin position="77"/>
        <end position="104"/>
    </location>
</feature>
<dbReference type="EMBL" id="CAKOGP040001725">
    <property type="protein sequence ID" value="CAJ1947149.1"/>
    <property type="molecule type" value="Genomic_DNA"/>
</dbReference>
<sequence length="252" mass="27619">MMDNRDESRNTVTASSTAGNANALSIFMKDLQISPSFRIVMDNPRTRSSPQMLFSKSKSEGKGSTRWHATTDKVDITSMVSLSSGSSISKTSTSSNSSNPSGSGKNKKLRRKLKSSVKNKSNNFEDEEEPSRAPPRSSSFDASSIACQRRNNPLNRSYSDHLTPTKHNNTPHAPTLPKRRLSRDLDKAPQMVVRKVGAAPNVSTANARIPRRRNTSRSPTRHDATNTNSSSSSSRSPSRTTKDLLLDQVIVS</sequence>
<feature type="compositionally biased region" description="Low complexity" evidence="1">
    <location>
        <begin position="134"/>
        <end position="144"/>
    </location>
</feature>
<proteinExistence type="predicted"/>
<feature type="compositionally biased region" description="Low complexity" evidence="1">
    <location>
        <begin position="225"/>
        <end position="239"/>
    </location>
</feature>
<dbReference type="AlphaFoldDB" id="A0AAD2FNH4"/>
<name>A0AAD2FNH4_9STRA</name>
<feature type="compositionally biased region" description="Basic residues" evidence="1">
    <location>
        <begin position="105"/>
        <end position="117"/>
    </location>
</feature>
<dbReference type="Proteomes" id="UP001295423">
    <property type="component" value="Unassembled WGS sequence"/>
</dbReference>
<protein>
    <submittedName>
        <fullName evidence="2">Uncharacterized protein</fullName>
    </submittedName>
</protein>
<feature type="region of interest" description="Disordered" evidence="1">
    <location>
        <begin position="42"/>
        <end position="252"/>
    </location>
</feature>
<feature type="compositionally biased region" description="Basic and acidic residues" evidence="1">
    <location>
        <begin position="57"/>
        <end position="75"/>
    </location>
</feature>
<evidence type="ECO:0000256" key="1">
    <source>
        <dbReference type="SAM" id="MobiDB-lite"/>
    </source>
</evidence>
<evidence type="ECO:0000313" key="2">
    <source>
        <dbReference type="EMBL" id="CAJ1947149.1"/>
    </source>
</evidence>
<organism evidence="2 3">
    <name type="scientific">Cylindrotheca closterium</name>
    <dbReference type="NCBI Taxonomy" id="2856"/>
    <lineage>
        <taxon>Eukaryota</taxon>
        <taxon>Sar</taxon>
        <taxon>Stramenopiles</taxon>
        <taxon>Ochrophyta</taxon>
        <taxon>Bacillariophyta</taxon>
        <taxon>Bacillariophyceae</taxon>
        <taxon>Bacillariophycidae</taxon>
        <taxon>Bacillariales</taxon>
        <taxon>Bacillariaceae</taxon>
        <taxon>Cylindrotheca</taxon>
    </lineage>
</organism>